<accession>A0AAV7HWE8</accession>
<dbReference type="GO" id="GO:0032797">
    <property type="term" value="C:SMN complex"/>
    <property type="evidence" value="ECO:0007669"/>
    <property type="project" value="TreeGrafter"/>
</dbReference>
<dbReference type="GO" id="GO:0000387">
    <property type="term" value="P:spliceosomal snRNP assembly"/>
    <property type="evidence" value="ECO:0007669"/>
    <property type="project" value="TreeGrafter"/>
</dbReference>
<dbReference type="Pfam" id="PF06372">
    <property type="entry name" value="Gemin6"/>
    <property type="match status" value="1"/>
</dbReference>
<organism evidence="2 3">
    <name type="scientific">Cotesia glomerata</name>
    <name type="common">Lepidopteran parasitic wasp</name>
    <name type="synonym">Apanteles glomeratus</name>
    <dbReference type="NCBI Taxonomy" id="32391"/>
    <lineage>
        <taxon>Eukaryota</taxon>
        <taxon>Metazoa</taxon>
        <taxon>Ecdysozoa</taxon>
        <taxon>Arthropoda</taxon>
        <taxon>Hexapoda</taxon>
        <taxon>Insecta</taxon>
        <taxon>Pterygota</taxon>
        <taxon>Neoptera</taxon>
        <taxon>Endopterygota</taxon>
        <taxon>Hymenoptera</taxon>
        <taxon>Apocrita</taxon>
        <taxon>Ichneumonoidea</taxon>
        <taxon>Braconidae</taxon>
        <taxon>Microgastrinae</taxon>
        <taxon>Cotesia</taxon>
    </lineage>
</organism>
<feature type="domain" description="AD" evidence="1">
    <location>
        <begin position="83"/>
        <end position="166"/>
    </location>
</feature>
<name>A0AAV7HWE8_COTGL</name>
<evidence type="ECO:0000313" key="3">
    <source>
        <dbReference type="Proteomes" id="UP000826195"/>
    </source>
</evidence>
<comment type="caution">
    <text evidence="2">The sequence shown here is derived from an EMBL/GenBank/DDBJ whole genome shotgun (WGS) entry which is preliminary data.</text>
</comment>
<evidence type="ECO:0000259" key="1">
    <source>
        <dbReference type="PROSITE" id="PS52001"/>
    </source>
</evidence>
<dbReference type="PROSITE" id="PS52001">
    <property type="entry name" value="AD"/>
    <property type="match status" value="1"/>
</dbReference>
<dbReference type="EMBL" id="JAHXZJ010002609">
    <property type="protein sequence ID" value="KAH0539582.1"/>
    <property type="molecule type" value="Genomic_DNA"/>
</dbReference>
<dbReference type="InterPro" id="IPR046857">
    <property type="entry name" value="Gemin6_Sm-like_dom"/>
</dbReference>
<dbReference type="InterPro" id="IPR009422">
    <property type="entry name" value="Gemin6"/>
</dbReference>
<keyword evidence="3" id="KW-1185">Reference proteome</keyword>
<evidence type="ECO:0000313" key="2">
    <source>
        <dbReference type="EMBL" id="KAH0539582.1"/>
    </source>
</evidence>
<sequence length="166" mass="18681">MSNFNETEYTHIVYKNNPLLFKSYINKHVIITADDSSVHQGIVYTVDPVSESVILLEPAEEGKFNGKIIIGHSIRNIEISTNPGIDLPDLFPANEKKLTAAELNERREKIKERLAINLFNPVDNNGVLEIQGVFSIEPPYERENCVCTNPIVMSRLLGIIFPDSQS</sequence>
<dbReference type="PANTHER" id="PTHR14710">
    <property type="entry name" value="GEM-ASSOCIATED PROTEIN 6"/>
    <property type="match status" value="1"/>
</dbReference>
<dbReference type="Gene3D" id="2.30.30.100">
    <property type="match status" value="1"/>
</dbReference>
<dbReference type="AlphaFoldDB" id="A0AAV7HWE8"/>
<protein>
    <recommendedName>
        <fullName evidence="1">AD domain-containing protein</fullName>
    </recommendedName>
</protein>
<dbReference type="CDD" id="cd11676">
    <property type="entry name" value="Gemin6"/>
    <property type="match status" value="1"/>
</dbReference>
<dbReference type="GO" id="GO:0005634">
    <property type="term" value="C:nucleus"/>
    <property type="evidence" value="ECO:0007669"/>
    <property type="project" value="InterPro"/>
</dbReference>
<proteinExistence type="predicted"/>
<dbReference type="GO" id="GO:0000245">
    <property type="term" value="P:spliceosomal complex assembly"/>
    <property type="evidence" value="ECO:0007669"/>
    <property type="project" value="InterPro"/>
</dbReference>
<dbReference type="PANTHER" id="PTHR14710:SF2">
    <property type="entry name" value="GEM-ASSOCIATED PROTEIN 6"/>
    <property type="match status" value="1"/>
</dbReference>
<gene>
    <name evidence="2" type="ORF">KQX54_005812</name>
</gene>
<dbReference type="InterPro" id="IPR047574">
    <property type="entry name" value="AD"/>
</dbReference>
<reference evidence="2 3" key="1">
    <citation type="journal article" date="2021" name="J. Hered.">
        <title>A chromosome-level genome assembly of the parasitoid wasp, Cotesia glomerata (Hymenoptera: Braconidae).</title>
        <authorList>
            <person name="Pinto B.J."/>
            <person name="Weis J.J."/>
            <person name="Gamble T."/>
            <person name="Ode P.J."/>
            <person name="Paul R."/>
            <person name="Zaspel J.M."/>
        </authorList>
    </citation>
    <scope>NUCLEOTIDE SEQUENCE [LARGE SCALE GENOMIC DNA]</scope>
    <source>
        <strain evidence="2">CgM1</strain>
    </source>
</reference>
<dbReference type="Proteomes" id="UP000826195">
    <property type="component" value="Unassembled WGS sequence"/>
</dbReference>